<organism evidence="1 2">
    <name type="scientific">Penicillium desertorum</name>
    <dbReference type="NCBI Taxonomy" id="1303715"/>
    <lineage>
        <taxon>Eukaryota</taxon>
        <taxon>Fungi</taxon>
        <taxon>Dikarya</taxon>
        <taxon>Ascomycota</taxon>
        <taxon>Pezizomycotina</taxon>
        <taxon>Eurotiomycetes</taxon>
        <taxon>Eurotiomycetidae</taxon>
        <taxon>Eurotiales</taxon>
        <taxon>Aspergillaceae</taxon>
        <taxon>Penicillium</taxon>
    </lineage>
</organism>
<reference evidence="1" key="2">
    <citation type="journal article" date="2023" name="IMA Fungus">
        <title>Comparative genomic study of the Penicillium genus elucidates a diverse pangenome and 15 lateral gene transfer events.</title>
        <authorList>
            <person name="Petersen C."/>
            <person name="Sorensen T."/>
            <person name="Nielsen M.R."/>
            <person name="Sondergaard T.E."/>
            <person name="Sorensen J.L."/>
            <person name="Fitzpatrick D.A."/>
            <person name="Frisvad J.C."/>
            <person name="Nielsen K.L."/>
        </authorList>
    </citation>
    <scope>NUCLEOTIDE SEQUENCE</scope>
    <source>
        <strain evidence="1">IBT 17660</strain>
    </source>
</reference>
<dbReference type="Proteomes" id="UP001147760">
    <property type="component" value="Unassembled WGS sequence"/>
</dbReference>
<dbReference type="AlphaFoldDB" id="A0A9W9WDK1"/>
<keyword evidence="2" id="KW-1185">Reference proteome</keyword>
<sequence length="145" mass="16228">MGRIREMSISFMARGVPAWIGCDKWHNDPRRYQKDTKEDIEAASSSSSVMSNLPDGYVVQHLSRYAANNRQKPSTVVASLRPAGFRTSLPTYKEWKNVDYQLASRDIHERVFVGDGKGLHGRFQQSMGQVCWSSPGGPAATYSIC</sequence>
<name>A0A9W9WDK1_9EURO</name>
<protein>
    <submittedName>
        <fullName evidence="1">Uncharacterized protein</fullName>
    </submittedName>
</protein>
<gene>
    <name evidence="1" type="ORF">N7530_011503</name>
</gene>
<reference evidence="1" key="1">
    <citation type="submission" date="2022-12" db="EMBL/GenBank/DDBJ databases">
        <authorList>
            <person name="Petersen C."/>
        </authorList>
    </citation>
    <scope>NUCLEOTIDE SEQUENCE</scope>
    <source>
        <strain evidence="1">IBT 17660</strain>
    </source>
</reference>
<evidence type="ECO:0000313" key="2">
    <source>
        <dbReference type="Proteomes" id="UP001147760"/>
    </source>
</evidence>
<proteinExistence type="predicted"/>
<comment type="caution">
    <text evidence="1">The sequence shown here is derived from an EMBL/GenBank/DDBJ whole genome shotgun (WGS) entry which is preliminary data.</text>
</comment>
<dbReference type="EMBL" id="JAPWDO010000009">
    <property type="protein sequence ID" value="KAJ5456229.1"/>
    <property type="molecule type" value="Genomic_DNA"/>
</dbReference>
<dbReference type="OrthoDB" id="3796275at2759"/>
<evidence type="ECO:0000313" key="1">
    <source>
        <dbReference type="EMBL" id="KAJ5456229.1"/>
    </source>
</evidence>
<accession>A0A9W9WDK1</accession>